<dbReference type="AlphaFoldDB" id="A0AAN3ACQ4"/>
<organism evidence="1 2">
    <name type="scientific">Bacteroides ovatus (strain ATCC 8483 / DSM 1896 / JCM 5824 / BCRC 10623 / CCUG 4943 / NCTC 11153)</name>
    <dbReference type="NCBI Taxonomy" id="411476"/>
    <lineage>
        <taxon>Bacteria</taxon>
        <taxon>Pseudomonadati</taxon>
        <taxon>Bacteroidota</taxon>
        <taxon>Bacteroidia</taxon>
        <taxon>Bacteroidales</taxon>
        <taxon>Bacteroidaceae</taxon>
        <taxon>Bacteroides</taxon>
    </lineage>
</organism>
<accession>A0AAN3ACQ4</accession>
<sequence length="36" mass="4302">MIEWQRASSFHLSPYFLLFPLQELYGRFIGHICPTC</sequence>
<dbReference type="EMBL" id="AAXF02000026">
    <property type="protein sequence ID" value="EDO14144.1"/>
    <property type="molecule type" value="Genomic_DNA"/>
</dbReference>
<dbReference type="Proteomes" id="UP000005475">
    <property type="component" value="Unassembled WGS sequence"/>
</dbReference>
<evidence type="ECO:0000313" key="2">
    <source>
        <dbReference type="Proteomes" id="UP000005475"/>
    </source>
</evidence>
<reference evidence="2" key="2">
    <citation type="submission" date="2007-04" db="EMBL/GenBank/DDBJ databases">
        <title>Draft genome sequence of Bacteroides ovatus (ATCC 8483).</title>
        <authorList>
            <person name="Sudarsanam P."/>
            <person name="Ley R."/>
            <person name="Guruge J."/>
            <person name="Turnbaugh P.J."/>
            <person name="Mahowald M."/>
            <person name="Liep D."/>
            <person name="Gordon J."/>
        </authorList>
    </citation>
    <scope>NUCLEOTIDE SEQUENCE [LARGE SCALE GENOMIC DNA]</scope>
    <source>
        <strain evidence="2">ATCC 8483 / DSM 1896 / JCM 5824 / BCRC 10623 / CCUG 4943 / NCTC 11153</strain>
    </source>
</reference>
<proteinExistence type="predicted"/>
<reference evidence="1 2" key="1">
    <citation type="submission" date="2007-03" db="EMBL/GenBank/DDBJ databases">
        <authorList>
            <person name="Fulton L."/>
            <person name="Clifton S."/>
            <person name="Fulton B."/>
            <person name="Xu J."/>
            <person name="Minx P."/>
            <person name="Pepin K.H."/>
            <person name="Johnson M."/>
            <person name="Thiruvilangam P."/>
            <person name="Bhonagiri V."/>
            <person name="Nash W.E."/>
            <person name="Mardis E.R."/>
            <person name="Wilson R.K."/>
        </authorList>
    </citation>
    <scope>NUCLEOTIDE SEQUENCE [LARGE SCALE GENOMIC DNA]</scope>
    <source>
        <strain evidence="2">ATCC 8483 / DSM 1896 / JCM 5824 / BCRC 10623 / CCUG 4943 / NCTC 11153</strain>
    </source>
</reference>
<protein>
    <submittedName>
        <fullName evidence="1">Uncharacterized protein</fullName>
    </submittedName>
</protein>
<evidence type="ECO:0000313" key="1">
    <source>
        <dbReference type="EMBL" id="EDO14144.1"/>
    </source>
</evidence>
<name>A0AAN3ACQ4_BACO1</name>
<gene>
    <name evidence="1" type="ORF">BACOVA_00142</name>
</gene>
<comment type="caution">
    <text evidence="1">The sequence shown here is derived from an EMBL/GenBank/DDBJ whole genome shotgun (WGS) entry which is preliminary data.</text>
</comment>